<feature type="transmembrane region" description="Helical" evidence="2">
    <location>
        <begin position="84"/>
        <end position="103"/>
    </location>
</feature>
<keyword evidence="2" id="KW-0472">Membrane</keyword>
<reference evidence="3 4" key="1">
    <citation type="submission" date="2016-06" db="EMBL/GenBank/DDBJ databases">
        <authorList>
            <person name="Olsen C.W."/>
            <person name="Carey S."/>
            <person name="Hinshaw L."/>
            <person name="Karasin A.I."/>
        </authorList>
    </citation>
    <scope>NUCLEOTIDE SEQUENCE [LARGE SCALE GENOMIC DNA]</scope>
    <source>
        <strain evidence="3 4">LZ-22</strain>
    </source>
</reference>
<evidence type="ECO:0000256" key="2">
    <source>
        <dbReference type="SAM" id="Phobius"/>
    </source>
</evidence>
<name>A0A1G6GLM9_9ACTN</name>
<organism evidence="3 4">
    <name type="scientific">Raineyella antarctica</name>
    <dbReference type="NCBI Taxonomy" id="1577474"/>
    <lineage>
        <taxon>Bacteria</taxon>
        <taxon>Bacillati</taxon>
        <taxon>Actinomycetota</taxon>
        <taxon>Actinomycetes</taxon>
        <taxon>Propionibacteriales</taxon>
        <taxon>Propionibacteriaceae</taxon>
        <taxon>Raineyella</taxon>
    </lineage>
</organism>
<sequence>MSTAVERTRFGWSRWAESSGGLERSYTICAPGLSSWRRDVVHVTLFRDDRRGIIQLAARWLVRGLLVALVLGGVLALILQSSVVLIPVTLSVLVAAAVVLAALPNFGRQVAERHTITVTGDACREVCRIAAVLDRIEPDPSDVERDDARTMWRLAHTDPKFLHTYGRTVRDWELSYDRLRATLARDGSTPTQDVERRTGILTTDVA</sequence>
<dbReference type="Proteomes" id="UP000199086">
    <property type="component" value="Unassembled WGS sequence"/>
</dbReference>
<proteinExistence type="predicted"/>
<protein>
    <submittedName>
        <fullName evidence="3">Uncharacterized protein</fullName>
    </submittedName>
</protein>
<feature type="transmembrane region" description="Helical" evidence="2">
    <location>
        <begin position="60"/>
        <end position="78"/>
    </location>
</feature>
<evidence type="ECO:0000313" key="4">
    <source>
        <dbReference type="Proteomes" id="UP000199086"/>
    </source>
</evidence>
<dbReference type="AlphaFoldDB" id="A0A1G6GLM9"/>
<evidence type="ECO:0000256" key="1">
    <source>
        <dbReference type="SAM" id="MobiDB-lite"/>
    </source>
</evidence>
<feature type="region of interest" description="Disordered" evidence="1">
    <location>
        <begin position="187"/>
        <end position="206"/>
    </location>
</feature>
<dbReference type="STRING" id="1577474.GA0111570_10465"/>
<keyword evidence="2" id="KW-1133">Transmembrane helix</keyword>
<accession>A0A1G6GLM9</accession>
<dbReference type="RefSeq" id="WP_092608478.1">
    <property type="nucleotide sequence ID" value="NZ_FMYF01000004.1"/>
</dbReference>
<keyword evidence="4" id="KW-1185">Reference proteome</keyword>
<dbReference type="EMBL" id="FMYF01000004">
    <property type="protein sequence ID" value="SDB82918.1"/>
    <property type="molecule type" value="Genomic_DNA"/>
</dbReference>
<evidence type="ECO:0000313" key="3">
    <source>
        <dbReference type="EMBL" id="SDB82918.1"/>
    </source>
</evidence>
<gene>
    <name evidence="3" type="ORF">GA0111570_10465</name>
</gene>
<keyword evidence="2" id="KW-0812">Transmembrane</keyword>